<sequence>MDLPPVPLITMHACPCMSWSLVKLGFEIGFGSIAWVCRGFRGTCYAMRHLEFHESRKMNQANHMFTYIRHGKAV</sequence>
<dbReference type="InParanoid" id="A0A3N7HXI9"/>
<gene>
    <name evidence="1" type="ORF">POPTR_018G087050</name>
</gene>
<proteinExistence type="predicted"/>
<evidence type="ECO:0000313" key="2">
    <source>
        <dbReference type="Proteomes" id="UP000006729"/>
    </source>
</evidence>
<name>A0A3N7HXI9_POPTR</name>
<dbReference type="AlphaFoldDB" id="A0A3N7HXI9"/>
<evidence type="ECO:0000313" key="1">
    <source>
        <dbReference type="EMBL" id="RQP02899.1"/>
    </source>
</evidence>
<organism evidence="1 2">
    <name type="scientific">Populus trichocarpa</name>
    <name type="common">Western balsam poplar</name>
    <name type="synonym">Populus balsamifera subsp. trichocarpa</name>
    <dbReference type="NCBI Taxonomy" id="3694"/>
    <lineage>
        <taxon>Eukaryota</taxon>
        <taxon>Viridiplantae</taxon>
        <taxon>Streptophyta</taxon>
        <taxon>Embryophyta</taxon>
        <taxon>Tracheophyta</taxon>
        <taxon>Spermatophyta</taxon>
        <taxon>Magnoliopsida</taxon>
        <taxon>eudicotyledons</taxon>
        <taxon>Gunneridae</taxon>
        <taxon>Pentapetalae</taxon>
        <taxon>rosids</taxon>
        <taxon>fabids</taxon>
        <taxon>Malpighiales</taxon>
        <taxon>Salicaceae</taxon>
        <taxon>Saliceae</taxon>
        <taxon>Populus</taxon>
    </lineage>
</organism>
<keyword evidence="2" id="KW-1185">Reference proteome</keyword>
<reference evidence="1 2" key="1">
    <citation type="journal article" date="2006" name="Science">
        <title>The genome of black cottonwood, Populus trichocarpa (Torr. &amp; Gray).</title>
        <authorList>
            <person name="Tuskan G.A."/>
            <person name="Difazio S."/>
            <person name="Jansson S."/>
            <person name="Bohlmann J."/>
            <person name="Grigoriev I."/>
            <person name="Hellsten U."/>
            <person name="Putnam N."/>
            <person name="Ralph S."/>
            <person name="Rombauts S."/>
            <person name="Salamov A."/>
            <person name="Schein J."/>
            <person name="Sterck L."/>
            <person name="Aerts A."/>
            <person name="Bhalerao R.R."/>
            <person name="Bhalerao R.P."/>
            <person name="Blaudez D."/>
            <person name="Boerjan W."/>
            <person name="Brun A."/>
            <person name="Brunner A."/>
            <person name="Busov V."/>
            <person name="Campbell M."/>
            <person name="Carlson J."/>
            <person name="Chalot M."/>
            <person name="Chapman J."/>
            <person name="Chen G.L."/>
            <person name="Cooper D."/>
            <person name="Coutinho P.M."/>
            <person name="Couturier J."/>
            <person name="Covert S."/>
            <person name="Cronk Q."/>
            <person name="Cunningham R."/>
            <person name="Davis J."/>
            <person name="Degroeve S."/>
            <person name="Dejardin A."/>
            <person name="Depamphilis C."/>
            <person name="Detter J."/>
            <person name="Dirks B."/>
            <person name="Dubchak I."/>
            <person name="Duplessis S."/>
            <person name="Ehlting J."/>
            <person name="Ellis B."/>
            <person name="Gendler K."/>
            <person name="Goodstein D."/>
            <person name="Gribskov M."/>
            <person name="Grimwood J."/>
            <person name="Groover A."/>
            <person name="Gunter L."/>
            <person name="Hamberger B."/>
            <person name="Heinze B."/>
            <person name="Helariutta Y."/>
            <person name="Henrissat B."/>
            <person name="Holligan D."/>
            <person name="Holt R."/>
            <person name="Huang W."/>
            <person name="Islam-Faridi N."/>
            <person name="Jones S."/>
            <person name="Jones-Rhoades M."/>
            <person name="Jorgensen R."/>
            <person name="Joshi C."/>
            <person name="Kangasjarvi J."/>
            <person name="Karlsson J."/>
            <person name="Kelleher C."/>
            <person name="Kirkpatrick R."/>
            <person name="Kirst M."/>
            <person name="Kohler A."/>
            <person name="Kalluri U."/>
            <person name="Larimer F."/>
            <person name="Leebens-Mack J."/>
            <person name="Leple J.C."/>
            <person name="Locascio P."/>
            <person name="Lou Y."/>
            <person name="Lucas S."/>
            <person name="Martin F."/>
            <person name="Montanini B."/>
            <person name="Napoli C."/>
            <person name="Nelson D.R."/>
            <person name="Nelson C."/>
            <person name="Nieminen K."/>
            <person name="Nilsson O."/>
            <person name="Pereda V."/>
            <person name="Peter G."/>
            <person name="Philippe R."/>
            <person name="Pilate G."/>
            <person name="Poliakov A."/>
            <person name="Razumovskaya J."/>
            <person name="Richardson P."/>
            <person name="Rinaldi C."/>
            <person name="Ritland K."/>
            <person name="Rouze P."/>
            <person name="Ryaboy D."/>
            <person name="Schmutz J."/>
            <person name="Schrader J."/>
            <person name="Segerman B."/>
            <person name="Shin H."/>
            <person name="Siddiqui A."/>
            <person name="Sterky F."/>
            <person name="Terry A."/>
            <person name="Tsai C.J."/>
            <person name="Uberbacher E."/>
            <person name="Unneberg P."/>
            <person name="Vahala J."/>
            <person name="Wall K."/>
            <person name="Wessler S."/>
            <person name="Yang G."/>
            <person name="Yin T."/>
            <person name="Douglas C."/>
            <person name="Marra M."/>
            <person name="Sandberg G."/>
            <person name="Van de Peer Y."/>
            <person name="Rokhsar D."/>
        </authorList>
    </citation>
    <scope>NUCLEOTIDE SEQUENCE [LARGE SCALE GENOMIC DNA]</scope>
    <source>
        <strain evidence="2">cv. Nisqually</strain>
    </source>
</reference>
<accession>A0A3N7HXI9</accession>
<dbReference type="Proteomes" id="UP000006729">
    <property type="component" value="Chromosome 18"/>
</dbReference>
<dbReference type="EMBL" id="CM009307">
    <property type="protein sequence ID" value="RQP02899.1"/>
    <property type="molecule type" value="Genomic_DNA"/>
</dbReference>
<protein>
    <submittedName>
        <fullName evidence="1">Uncharacterized protein</fullName>
    </submittedName>
</protein>